<dbReference type="EC" id="3.5.1.23" evidence="2"/>
<dbReference type="InterPro" id="IPR031331">
    <property type="entry name" value="NEUT/ALK_ceramidase_C"/>
</dbReference>
<reference evidence="7 8" key="1">
    <citation type="submission" date="2017-04" db="EMBL/GenBank/DDBJ databases">
        <title>Draft genome sequence of Marssonina coronaria NL1: causal agent of apple blotch.</title>
        <authorList>
            <person name="Cheng Q."/>
        </authorList>
    </citation>
    <scope>NUCLEOTIDE SEQUENCE [LARGE SCALE GENOMIC DNA]</scope>
    <source>
        <strain evidence="7 8">NL1</strain>
    </source>
</reference>
<dbReference type="AlphaFoldDB" id="A0A218YWP3"/>
<feature type="binding site" evidence="4">
    <location>
        <position position="71"/>
    </location>
    <ligand>
        <name>Zn(2+)</name>
        <dbReference type="ChEBI" id="CHEBI:29105"/>
    </ligand>
</feature>
<dbReference type="Gene3D" id="2.60.40.2300">
    <property type="entry name" value="Neutral/alkaline non-lysosomal ceramidase, C-terminal domain"/>
    <property type="match status" value="1"/>
</dbReference>
<name>A0A218YWP3_9HELO</name>
<protein>
    <recommendedName>
        <fullName evidence="2">ceramidase</fullName>
        <ecNumber evidence="2">3.5.1.23</ecNumber>
    </recommendedName>
</protein>
<keyword evidence="3" id="KW-0378">Hydrolase</keyword>
<gene>
    <name evidence="7" type="ORF">B2J93_8649</name>
</gene>
<dbReference type="PANTHER" id="PTHR12670">
    <property type="entry name" value="CERAMIDASE"/>
    <property type="match status" value="1"/>
</dbReference>
<dbReference type="GO" id="GO:0046512">
    <property type="term" value="P:sphingosine biosynthetic process"/>
    <property type="evidence" value="ECO:0007669"/>
    <property type="project" value="TreeGrafter"/>
</dbReference>
<organism evidence="7 8">
    <name type="scientific">Diplocarpon coronariae</name>
    <dbReference type="NCBI Taxonomy" id="2795749"/>
    <lineage>
        <taxon>Eukaryota</taxon>
        <taxon>Fungi</taxon>
        <taxon>Dikarya</taxon>
        <taxon>Ascomycota</taxon>
        <taxon>Pezizomycotina</taxon>
        <taxon>Leotiomycetes</taxon>
        <taxon>Helotiales</taxon>
        <taxon>Drepanopezizaceae</taxon>
        <taxon>Diplocarpon</taxon>
    </lineage>
</organism>
<evidence type="ECO:0000256" key="1">
    <source>
        <dbReference type="ARBA" id="ARBA00009835"/>
    </source>
</evidence>
<proteinExistence type="inferred from homology"/>
<evidence type="ECO:0000256" key="2">
    <source>
        <dbReference type="ARBA" id="ARBA00011891"/>
    </source>
</evidence>
<evidence type="ECO:0000259" key="5">
    <source>
        <dbReference type="Pfam" id="PF04734"/>
    </source>
</evidence>
<evidence type="ECO:0000256" key="4">
    <source>
        <dbReference type="PIRSR" id="PIRSR606823-2"/>
    </source>
</evidence>
<dbReference type="GO" id="GO:0017040">
    <property type="term" value="F:N-acylsphingosine amidohydrolase activity"/>
    <property type="evidence" value="ECO:0007669"/>
    <property type="project" value="UniProtKB-EC"/>
</dbReference>
<keyword evidence="4" id="KW-0862">Zinc</keyword>
<comment type="cofactor">
    <cofactor evidence="4">
        <name>Zn(2+)</name>
        <dbReference type="ChEBI" id="CHEBI:29105"/>
    </cofactor>
    <text evidence="4">Binds 1 zinc ion per subunit.</text>
</comment>
<dbReference type="GO" id="GO:0042759">
    <property type="term" value="P:long-chain fatty acid biosynthetic process"/>
    <property type="evidence" value="ECO:0007669"/>
    <property type="project" value="TreeGrafter"/>
</dbReference>
<dbReference type="GO" id="GO:0046514">
    <property type="term" value="P:ceramide catabolic process"/>
    <property type="evidence" value="ECO:0007669"/>
    <property type="project" value="InterPro"/>
</dbReference>
<dbReference type="InParanoid" id="A0A218YWP3"/>
<feature type="binding site" evidence="4">
    <location>
        <position position="30"/>
    </location>
    <ligand>
        <name>Zn(2+)</name>
        <dbReference type="ChEBI" id="CHEBI:29105"/>
    </ligand>
</feature>
<evidence type="ECO:0000256" key="3">
    <source>
        <dbReference type="ARBA" id="ARBA00022801"/>
    </source>
</evidence>
<dbReference type="OrthoDB" id="191371at2759"/>
<accession>A0A218YWP3</accession>
<dbReference type="GO" id="GO:0046872">
    <property type="term" value="F:metal ion binding"/>
    <property type="evidence" value="ECO:0007669"/>
    <property type="project" value="UniProtKB-KW"/>
</dbReference>
<feature type="domain" description="Neutral/alkaline non-lysosomal ceramidase N-terminal" evidence="5">
    <location>
        <begin position="1"/>
        <end position="100"/>
    </location>
</feature>
<evidence type="ECO:0000313" key="8">
    <source>
        <dbReference type="Proteomes" id="UP000242519"/>
    </source>
</evidence>
<keyword evidence="8" id="KW-1185">Reference proteome</keyword>
<dbReference type="InterPro" id="IPR031329">
    <property type="entry name" value="NEUT/ALK_ceramidase_N"/>
</dbReference>
<dbReference type="InterPro" id="IPR006823">
    <property type="entry name" value="Ceramidase_alk"/>
</dbReference>
<dbReference type="Pfam" id="PF04734">
    <property type="entry name" value="Ceramidase_alk"/>
    <property type="match status" value="1"/>
</dbReference>
<dbReference type="Proteomes" id="UP000242519">
    <property type="component" value="Unassembled WGS sequence"/>
</dbReference>
<dbReference type="PANTHER" id="PTHR12670:SF20">
    <property type="entry name" value="NEUTRAL CERAMIDASE"/>
    <property type="match status" value="1"/>
</dbReference>
<evidence type="ECO:0000259" key="6">
    <source>
        <dbReference type="Pfam" id="PF17048"/>
    </source>
</evidence>
<dbReference type="InterPro" id="IPR038445">
    <property type="entry name" value="NCDase_C_sf"/>
</dbReference>
<comment type="similarity">
    <text evidence="1">Belongs to the neutral ceramidase family.</text>
</comment>
<keyword evidence="4" id="KW-0479">Metal-binding</keyword>
<comment type="caution">
    <text evidence="7">The sequence shown here is derived from an EMBL/GenBank/DDBJ whole genome shotgun (WGS) entry which is preliminary data.</text>
</comment>
<evidence type="ECO:0000313" key="7">
    <source>
        <dbReference type="EMBL" id="OWP00078.1"/>
    </source>
</evidence>
<dbReference type="Pfam" id="PF17048">
    <property type="entry name" value="Ceramidse_alk_C"/>
    <property type="match status" value="1"/>
</dbReference>
<dbReference type="STRING" id="503106.A0A218YWP3"/>
<dbReference type="EMBL" id="MZNU01000336">
    <property type="protein sequence ID" value="OWP00078.1"/>
    <property type="molecule type" value="Genomic_DNA"/>
</dbReference>
<dbReference type="GO" id="GO:0016020">
    <property type="term" value="C:membrane"/>
    <property type="evidence" value="ECO:0007669"/>
    <property type="project" value="GOC"/>
</dbReference>
<sequence>MSIPYAWSPNIIGVQFFRVGQLIMIISPSEGTTMTGRRWKAGVSAAAVCKGTMSSTPKVVLGGPANTYAHYAATPEEHGIQRRYEGTSTIYGQREANAYMYLLEQYIGYFSSSNSSQRIAGSLPPNNVGTSISLIEGVPKTSYTIGSVMNATSVGAYPRNNLRQEGTSAEVQKSNIRTWIKVRDNADWFLLYPCYRDDSLLSSSHVVLNWEMESVLLRARIGPSSIRTAT</sequence>
<dbReference type="GO" id="GO:0005576">
    <property type="term" value="C:extracellular region"/>
    <property type="evidence" value="ECO:0007669"/>
    <property type="project" value="TreeGrafter"/>
</dbReference>
<feature type="domain" description="Neutral/alkaline non-lysosomal ceramidase C-terminal" evidence="6">
    <location>
        <begin position="139"/>
        <end position="213"/>
    </location>
</feature>